<dbReference type="PANTHER" id="PTHR12419:SF7">
    <property type="entry name" value="OTU DOMAIN-CONTAINING PROTEIN 3"/>
    <property type="match status" value="1"/>
</dbReference>
<dbReference type="OrthoDB" id="415023at2759"/>
<dbReference type="InterPro" id="IPR038765">
    <property type="entry name" value="Papain-like_cys_pep_sf"/>
</dbReference>
<evidence type="ECO:0000313" key="4">
    <source>
        <dbReference type="Proteomes" id="UP000008837"/>
    </source>
</evidence>
<feature type="domain" description="OTU" evidence="2">
    <location>
        <begin position="45"/>
        <end position="220"/>
    </location>
</feature>
<dbReference type="InterPro" id="IPR003323">
    <property type="entry name" value="OTU_dom"/>
</dbReference>
<comment type="caution">
    <text evidence="3">The sequence shown here is derived from an EMBL/GenBank/DDBJ whole genome shotgun (WGS) entry which is preliminary data.</text>
</comment>
<keyword evidence="4" id="KW-1185">Reference proteome</keyword>
<dbReference type="GeneID" id="5853365"/>
<reference evidence="3 4" key="1">
    <citation type="journal article" date="2007" name="Proc. Natl. Acad. Sci. U.S.A.">
        <title>Dandruff-associated Malassezia genomes reveal convergent and divergent virulence traits shared with plant and human fungal pathogens.</title>
        <authorList>
            <person name="Xu J."/>
            <person name="Saunders C.W."/>
            <person name="Hu P."/>
            <person name="Grant R.A."/>
            <person name="Boekhout T."/>
            <person name="Kuramae E.E."/>
            <person name="Kronstad J.W."/>
            <person name="Deangelis Y.M."/>
            <person name="Reeder N.L."/>
            <person name="Johnstone K.R."/>
            <person name="Leland M."/>
            <person name="Fieno A.M."/>
            <person name="Begley W.M."/>
            <person name="Sun Y."/>
            <person name="Lacey M.P."/>
            <person name="Chaudhary T."/>
            <person name="Keough T."/>
            <person name="Chu L."/>
            <person name="Sears R."/>
            <person name="Yuan B."/>
            <person name="Dawson T.L.Jr."/>
        </authorList>
    </citation>
    <scope>NUCLEOTIDE SEQUENCE [LARGE SCALE GENOMIC DNA]</scope>
    <source>
        <strain evidence="4">ATCC MYA-4612 / CBS 7966</strain>
    </source>
</reference>
<name>A8QAX1_MALGO</name>
<feature type="compositionally biased region" description="Polar residues" evidence="1">
    <location>
        <begin position="327"/>
        <end position="339"/>
    </location>
</feature>
<accession>A8QAX1</accession>
<dbReference type="RefSeq" id="XP_001729058.1">
    <property type="nucleotide sequence ID" value="XM_001729006.1"/>
</dbReference>
<feature type="region of interest" description="Disordered" evidence="1">
    <location>
        <begin position="222"/>
        <end position="243"/>
    </location>
</feature>
<evidence type="ECO:0000313" key="3">
    <source>
        <dbReference type="EMBL" id="EDP41844.1"/>
    </source>
</evidence>
<feature type="region of interest" description="Disordered" evidence="1">
    <location>
        <begin position="287"/>
        <end position="348"/>
    </location>
</feature>
<dbReference type="CDD" id="cd22756">
    <property type="entry name" value="OTU_OTUD3-like"/>
    <property type="match status" value="1"/>
</dbReference>
<dbReference type="SUPFAM" id="SSF54001">
    <property type="entry name" value="Cysteine proteinases"/>
    <property type="match status" value="1"/>
</dbReference>
<evidence type="ECO:0000256" key="1">
    <source>
        <dbReference type="SAM" id="MobiDB-lite"/>
    </source>
</evidence>
<dbReference type="Pfam" id="PF02338">
    <property type="entry name" value="OTU"/>
    <property type="match status" value="1"/>
</dbReference>
<dbReference type="GO" id="GO:0004843">
    <property type="term" value="F:cysteine-type deubiquitinase activity"/>
    <property type="evidence" value="ECO:0007669"/>
    <property type="project" value="TreeGrafter"/>
</dbReference>
<sequence length="348" mass="39711">MARTQRKSTTTPPNASRVSRRRAHAAPDPEQDDQDLNTQLHKMGLYAADTRGDGNCLFRYVDFACAHMHANESALSDQLYGDPKYHAQIRQETCDQLEQHPDLYAGFVETGSTYEQYVRQMRLPGTYGGHLELSAFAHLKQKRIRIVQPGFVYVVACDDDSYSARSSRARRERHRRHVLTSDTIDTPSAKKKSHIAEPECVGPLHLAYHSWEHYSSLRSLQGPHKGHPCIPDSMSESHERDAFKPDAEAERLVCLSVPGHSRRTVRRLLQEHNGAWEDVVEELIRRDADGESDTSAHSESQTSSDDENERRRKRPLRTQDRRHQTNGKDTQTNSSSPRHTTGIRELMI</sequence>
<dbReference type="GO" id="GO:0016579">
    <property type="term" value="P:protein deubiquitination"/>
    <property type="evidence" value="ECO:0007669"/>
    <property type="project" value="TreeGrafter"/>
</dbReference>
<dbReference type="Proteomes" id="UP000008837">
    <property type="component" value="Unassembled WGS sequence"/>
</dbReference>
<dbReference type="OMA" id="HLAYHSW"/>
<feature type="region of interest" description="Disordered" evidence="1">
    <location>
        <begin position="1"/>
        <end position="35"/>
    </location>
</feature>
<feature type="compositionally biased region" description="Polar residues" evidence="1">
    <location>
        <begin position="293"/>
        <end position="303"/>
    </location>
</feature>
<dbReference type="MEROPS" id="C85.003"/>
<gene>
    <name evidence="3" type="ORF">MGL_3846</name>
</gene>
<dbReference type="InParanoid" id="A8QAX1"/>
<dbReference type="PROSITE" id="PS50802">
    <property type="entry name" value="OTU"/>
    <property type="match status" value="1"/>
</dbReference>
<proteinExistence type="predicted"/>
<dbReference type="EMBL" id="AAYY01000015">
    <property type="protein sequence ID" value="EDP41844.1"/>
    <property type="molecule type" value="Genomic_DNA"/>
</dbReference>
<dbReference type="InterPro" id="IPR050704">
    <property type="entry name" value="Peptidase_C85-like"/>
</dbReference>
<dbReference type="Gene3D" id="3.90.70.80">
    <property type="match status" value="1"/>
</dbReference>
<dbReference type="AlphaFoldDB" id="A8QAX1"/>
<dbReference type="STRING" id="425265.A8QAX1"/>
<protein>
    <recommendedName>
        <fullName evidence="2">OTU domain-containing protein</fullName>
    </recommendedName>
</protein>
<dbReference type="PANTHER" id="PTHR12419">
    <property type="entry name" value="OTU DOMAIN CONTAINING PROTEIN"/>
    <property type="match status" value="1"/>
</dbReference>
<organism evidence="3 4">
    <name type="scientific">Malassezia globosa (strain ATCC MYA-4612 / CBS 7966)</name>
    <name type="common">Dandruff-associated fungus</name>
    <dbReference type="NCBI Taxonomy" id="425265"/>
    <lineage>
        <taxon>Eukaryota</taxon>
        <taxon>Fungi</taxon>
        <taxon>Dikarya</taxon>
        <taxon>Basidiomycota</taxon>
        <taxon>Ustilaginomycotina</taxon>
        <taxon>Malasseziomycetes</taxon>
        <taxon>Malasseziales</taxon>
        <taxon>Malasseziaceae</taxon>
        <taxon>Malassezia</taxon>
    </lineage>
</organism>
<evidence type="ECO:0000259" key="2">
    <source>
        <dbReference type="PROSITE" id="PS50802"/>
    </source>
</evidence>
<dbReference type="VEuPathDB" id="FungiDB:MGL_3846"/>
<dbReference type="KEGG" id="mgl:MGL_3846"/>